<evidence type="ECO:0000256" key="1">
    <source>
        <dbReference type="SAM" id="MobiDB-lite"/>
    </source>
</evidence>
<reference evidence="3" key="1">
    <citation type="submission" date="2020-01" db="EMBL/GenBank/DDBJ databases">
        <authorList>
            <person name="Mishra B."/>
        </authorList>
    </citation>
    <scope>NUCLEOTIDE SEQUENCE [LARGE SCALE GENOMIC DNA]</scope>
</reference>
<dbReference type="Pfam" id="PF03372">
    <property type="entry name" value="Exo_endo_phos"/>
    <property type="match status" value="1"/>
</dbReference>
<dbReference type="PANTHER" id="PTHR35218:SF9">
    <property type="entry name" value="ENDONUCLEASE_EXONUCLEASE_PHOSPHATASE DOMAIN-CONTAINING PROTEIN"/>
    <property type="match status" value="1"/>
</dbReference>
<evidence type="ECO:0000259" key="2">
    <source>
        <dbReference type="Pfam" id="PF03372"/>
    </source>
</evidence>
<evidence type="ECO:0000313" key="4">
    <source>
        <dbReference type="Proteomes" id="UP000467841"/>
    </source>
</evidence>
<keyword evidence="4" id="KW-1185">Reference proteome</keyword>
<dbReference type="PANTHER" id="PTHR35218">
    <property type="entry name" value="RNASE H DOMAIN-CONTAINING PROTEIN"/>
    <property type="match status" value="1"/>
</dbReference>
<dbReference type="InterPro" id="IPR005135">
    <property type="entry name" value="Endo/exonuclease/phosphatase"/>
</dbReference>
<protein>
    <recommendedName>
        <fullName evidence="2">Endonuclease/exonuclease/phosphatase domain-containing protein</fullName>
    </recommendedName>
</protein>
<dbReference type="Proteomes" id="UP000467841">
    <property type="component" value="Unassembled WGS sequence"/>
</dbReference>
<dbReference type="SUPFAM" id="SSF56219">
    <property type="entry name" value="DNase I-like"/>
    <property type="match status" value="1"/>
</dbReference>
<feature type="region of interest" description="Disordered" evidence="1">
    <location>
        <begin position="1"/>
        <end position="56"/>
    </location>
</feature>
<evidence type="ECO:0000313" key="3">
    <source>
        <dbReference type="EMBL" id="CAA7017743.1"/>
    </source>
</evidence>
<dbReference type="Gene3D" id="3.60.10.10">
    <property type="entry name" value="Endonuclease/exonuclease/phosphatase"/>
    <property type="match status" value="1"/>
</dbReference>
<dbReference type="InterPro" id="IPR036691">
    <property type="entry name" value="Endo/exonu/phosph_ase_sf"/>
</dbReference>
<comment type="caution">
    <text evidence="3">The sequence shown here is derived from an EMBL/GenBank/DDBJ whole genome shotgun (WGS) entry which is preliminary data.</text>
</comment>
<gene>
    <name evidence="3" type="ORF">MERR_LOCUS4978</name>
</gene>
<dbReference type="AlphaFoldDB" id="A0A6D2HWX9"/>
<organism evidence="3 4">
    <name type="scientific">Microthlaspi erraticum</name>
    <dbReference type="NCBI Taxonomy" id="1685480"/>
    <lineage>
        <taxon>Eukaryota</taxon>
        <taxon>Viridiplantae</taxon>
        <taxon>Streptophyta</taxon>
        <taxon>Embryophyta</taxon>
        <taxon>Tracheophyta</taxon>
        <taxon>Spermatophyta</taxon>
        <taxon>Magnoliopsida</taxon>
        <taxon>eudicotyledons</taxon>
        <taxon>Gunneridae</taxon>
        <taxon>Pentapetalae</taxon>
        <taxon>rosids</taxon>
        <taxon>malvids</taxon>
        <taxon>Brassicales</taxon>
        <taxon>Brassicaceae</taxon>
        <taxon>Coluteocarpeae</taxon>
        <taxon>Microthlaspi</taxon>
    </lineage>
</organism>
<name>A0A6D2HWX9_9BRAS</name>
<dbReference type="GO" id="GO:0003824">
    <property type="term" value="F:catalytic activity"/>
    <property type="evidence" value="ECO:0007669"/>
    <property type="project" value="InterPro"/>
</dbReference>
<dbReference type="EMBL" id="CACVBM020000333">
    <property type="protein sequence ID" value="CAA7017743.1"/>
    <property type="molecule type" value="Genomic_DNA"/>
</dbReference>
<feature type="domain" description="Endonuclease/exonuclease/phosphatase" evidence="2">
    <location>
        <begin position="99"/>
        <end position="183"/>
    </location>
</feature>
<proteinExistence type="predicted"/>
<accession>A0A6D2HWX9</accession>
<sequence>MEVIGKKKSGNATTPLPNQVGVDGVSPTPVSKAGHEDAADSNPKRKARMNDREHSAKSLKNLKTHGGFRFEVAAIPMSILSWNWGLKKDLGYDECVTVELVGLSGGLSMLWKNSLVVEVLSLDKRIIDMRVEMGPLVFFLSCVYGDPVKAKRREVWDRLTNIGLSRDDPWVLVGDFNELMGNSEKFGGAVRNDSSFWDFRILGL</sequence>
<dbReference type="OrthoDB" id="1729225at2759"/>